<evidence type="ECO:0000313" key="2">
    <source>
        <dbReference type="EMBL" id="QIB77985.1"/>
    </source>
</evidence>
<dbReference type="Proteomes" id="UP000465667">
    <property type="component" value="Chromosome"/>
</dbReference>
<gene>
    <name evidence="2" type="ORF">G3A49_07460</name>
</gene>
<evidence type="ECO:0000313" key="3">
    <source>
        <dbReference type="Proteomes" id="UP000465667"/>
    </source>
</evidence>
<name>A0A6C0UR81_HALVO</name>
<keyword evidence="1" id="KW-1133">Transmembrane helix</keyword>
<feature type="transmembrane region" description="Helical" evidence="1">
    <location>
        <begin position="39"/>
        <end position="57"/>
    </location>
</feature>
<keyword evidence="1" id="KW-0472">Membrane</keyword>
<evidence type="ECO:0000256" key="1">
    <source>
        <dbReference type="SAM" id="Phobius"/>
    </source>
</evidence>
<dbReference type="RefSeq" id="WP_163488796.1">
    <property type="nucleotide sequence ID" value="NZ_CP048738.1"/>
</dbReference>
<organism evidence="2 3">
    <name type="scientific">Haloferax volcanii</name>
    <name type="common">Halobacterium volcanii</name>
    <dbReference type="NCBI Taxonomy" id="2246"/>
    <lineage>
        <taxon>Archaea</taxon>
        <taxon>Methanobacteriati</taxon>
        <taxon>Methanobacteriota</taxon>
        <taxon>Stenosarchaea group</taxon>
        <taxon>Halobacteria</taxon>
        <taxon>Halobacteriales</taxon>
        <taxon>Haloferacaceae</taxon>
        <taxon>Haloferax</taxon>
    </lineage>
</organism>
<dbReference type="KEGG" id="hale:G3A49_07460"/>
<reference evidence="2 3" key="1">
    <citation type="submission" date="2020-02" db="EMBL/GenBank/DDBJ databases">
        <title>Whole genome sequence of Haloferax alexandrinus pws1.</title>
        <authorList>
            <person name="Verma D.K."/>
            <person name="Gopal K."/>
            <person name="Prasad E.S."/>
        </authorList>
    </citation>
    <scope>NUCLEOTIDE SEQUENCE [LARGE SCALE GENOMIC DNA]</scope>
    <source>
        <strain evidence="3">wsp1</strain>
    </source>
</reference>
<accession>A0A6C0UR81</accession>
<dbReference type="GO" id="GO:0016779">
    <property type="term" value="F:nucleotidyltransferase activity"/>
    <property type="evidence" value="ECO:0007669"/>
    <property type="project" value="UniProtKB-KW"/>
</dbReference>
<sequence>MMPSTVLPAGVSRWRVVVFAAVAAVLVDLIAFIDEPVGPVLAAMGLLTLVYMAAGAVDTVREHPAFPLASAVYTTLLFAGGYVSGALSNLLWAVLAVLSAFGVVVEAYNYRHGTSYLRLDFE</sequence>
<keyword evidence="2" id="KW-0548">Nucleotidyltransferase</keyword>
<dbReference type="InterPro" id="IPR058377">
    <property type="entry name" value="DUF8064"/>
</dbReference>
<feature type="transmembrane region" description="Helical" evidence="1">
    <location>
        <begin position="12"/>
        <end position="33"/>
    </location>
</feature>
<feature type="transmembrane region" description="Helical" evidence="1">
    <location>
        <begin position="90"/>
        <end position="108"/>
    </location>
</feature>
<keyword evidence="2" id="KW-0808">Transferase</keyword>
<dbReference type="Pfam" id="PF26260">
    <property type="entry name" value="DUF8064"/>
    <property type="match status" value="1"/>
</dbReference>
<feature type="transmembrane region" description="Helical" evidence="1">
    <location>
        <begin position="64"/>
        <end position="84"/>
    </location>
</feature>
<keyword evidence="1" id="KW-0812">Transmembrane</keyword>
<dbReference type="EMBL" id="CP048738">
    <property type="protein sequence ID" value="QIB77985.1"/>
    <property type="molecule type" value="Genomic_DNA"/>
</dbReference>
<dbReference type="GeneID" id="44083235"/>
<protein>
    <submittedName>
        <fullName evidence="2">Phosphatidate cytidylyltransferase</fullName>
    </submittedName>
</protein>
<proteinExistence type="predicted"/>
<dbReference type="AlphaFoldDB" id="A0A6C0UR81"/>